<dbReference type="EMBL" id="KK853756">
    <property type="protein sequence ID" value="KDQ85168.1"/>
    <property type="molecule type" value="Genomic_DNA"/>
</dbReference>
<dbReference type="AlphaFoldDB" id="A0A067QH50"/>
<protein>
    <submittedName>
        <fullName evidence="1">Uncharacterized protein</fullName>
    </submittedName>
</protein>
<proteinExistence type="predicted"/>
<keyword evidence="2" id="KW-1185">Reference proteome</keyword>
<dbReference type="InParanoid" id="A0A067QH50"/>
<gene>
    <name evidence="1" type="ORF">L798_07343</name>
</gene>
<sequence length="135" mass="15194">MHISLNEVEINIKSNPAKSFSLRLSGKTPTGTRDSMFKISNQPIRNIRDGEFDKFLGMPVGIQITRDLKEPAWLMETADKILQSNLAPWQRLDARLSHENRKDTKIPQEVSNDYIFGPVKTRCAGIPEAAADSDI</sequence>
<reference evidence="1 2" key="1">
    <citation type="journal article" date="2014" name="Nat. Commun.">
        <title>Molecular traces of alternative social organization in a termite genome.</title>
        <authorList>
            <person name="Terrapon N."/>
            <person name="Li C."/>
            <person name="Robertson H.M."/>
            <person name="Ji L."/>
            <person name="Meng X."/>
            <person name="Booth W."/>
            <person name="Chen Z."/>
            <person name="Childers C.P."/>
            <person name="Glastad K.M."/>
            <person name="Gokhale K."/>
            <person name="Gowin J."/>
            <person name="Gronenberg W."/>
            <person name="Hermansen R.A."/>
            <person name="Hu H."/>
            <person name="Hunt B.G."/>
            <person name="Huylmans A.K."/>
            <person name="Khalil S.M."/>
            <person name="Mitchell R.D."/>
            <person name="Munoz-Torres M.C."/>
            <person name="Mustard J.A."/>
            <person name="Pan H."/>
            <person name="Reese J.T."/>
            <person name="Scharf M.E."/>
            <person name="Sun F."/>
            <person name="Vogel H."/>
            <person name="Xiao J."/>
            <person name="Yang W."/>
            <person name="Yang Z."/>
            <person name="Yang Z."/>
            <person name="Zhou J."/>
            <person name="Zhu J."/>
            <person name="Brent C.S."/>
            <person name="Elsik C.G."/>
            <person name="Goodisman M.A."/>
            <person name="Liberles D.A."/>
            <person name="Roe R.M."/>
            <person name="Vargo E.L."/>
            <person name="Vilcinskas A."/>
            <person name="Wang J."/>
            <person name="Bornberg-Bauer E."/>
            <person name="Korb J."/>
            <person name="Zhang G."/>
            <person name="Liebig J."/>
        </authorList>
    </citation>
    <scope>NUCLEOTIDE SEQUENCE [LARGE SCALE GENOMIC DNA]</scope>
    <source>
        <tissue evidence="1">Whole organism</tissue>
    </source>
</reference>
<organism evidence="1 2">
    <name type="scientific">Zootermopsis nevadensis</name>
    <name type="common">Dampwood termite</name>
    <dbReference type="NCBI Taxonomy" id="136037"/>
    <lineage>
        <taxon>Eukaryota</taxon>
        <taxon>Metazoa</taxon>
        <taxon>Ecdysozoa</taxon>
        <taxon>Arthropoda</taxon>
        <taxon>Hexapoda</taxon>
        <taxon>Insecta</taxon>
        <taxon>Pterygota</taxon>
        <taxon>Neoptera</taxon>
        <taxon>Polyneoptera</taxon>
        <taxon>Dictyoptera</taxon>
        <taxon>Blattodea</taxon>
        <taxon>Blattoidea</taxon>
        <taxon>Termitoidae</taxon>
        <taxon>Termopsidae</taxon>
        <taxon>Zootermopsis</taxon>
    </lineage>
</organism>
<evidence type="ECO:0000313" key="1">
    <source>
        <dbReference type="EMBL" id="KDQ85168.1"/>
    </source>
</evidence>
<evidence type="ECO:0000313" key="2">
    <source>
        <dbReference type="Proteomes" id="UP000027135"/>
    </source>
</evidence>
<dbReference type="Proteomes" id="UP000027135">
    <property type="component" value="Unassembled WGS sequence"/>
</dbReference>
<name>A0A067QH50_ZOONE</name>
<accession>A0A067QH50</accession>